<accession>A0A1V4JYR3</accession>
<proteinExistence type="predicted"/>
<evidence type="ECO:0000313" key="2">
    <source>
        <dbReference type="Proteomes" id="UP000190648"/>
    </source>
</evidence>
<reference evidence="1 2" key="1">
    <citation type="submission" date="2016-02" db="EMBL/GenBank/DDBJ databases">
        <title>Band-tailed pigeon sequencing and assembly.</title>
        <authorList>
            <person name="Soares A.E."/>
            <person name="Novak B.J."/>
            <person name="Rice E.S."/>
            <person name="O'Connell B."/>
            <person name="Chang D."/>
            <person name="Weber S."/>
            <person name="Shapiro B."/>
        </authorList>
    </citation>
    <scope>NUCLEOTIDE SEQUENCE [LARGE SCALE GENOMIC DNA]</scope>
    <source>
        <strain evidence="1">BTP2013</strain>
        <tissue evidence="1">Blood</tissue>
    </source>
</reference>
<gene>
    <name evidence="1" type="ORF">AV530_007689</name>
</gene>
<name>A0A1V4JYR3_PATFA</name>
<dbReference type="Proteomes" id="UP000190648">
    <property type="component" value="Unassembled WGS sequence"/>
</dbReference>
<keyword evidence="2" id="KW-1185">Reference proteome</keyword>
<comment type="caution">
    <text evidence="1">The sequence shown here is derived from an EMBL/GenBank/DDBJ whole genome shotgun (WGS) entry which is preliminary data.</text>
</comment>
<protein>
    <submittedName>
        <fullName evidence="1">Uncharacterized protein</fullName>
    </submittedName>
</protein>
<evidence type="ECO:0000313" key="1">
    <source>
        <dbReference type="EMBL" id="OPJ77349.1"/>
    </source>
</evidence>
<organism evidence="1 2">
    <name type="scientific">Patagioenas fasciata monilis</name>
    <dbReference type="NCBI Taxonomy" id="372326"/>
    <lineage>
        <taxon>Eukaryota</taxon>
        <taxon>Metazoa</taxon>
        <taxon>Chordata</taxon>
        <taxon>Craniata</taxon>
        <taxon>Vertebrata</taxon>
        <taxon>Euteleostomi</taxon>
        <taxon>Archelosauria</taxon>
        <taxon>Archosauria</taxon>
        <taxon>Dinosauria</taxon>
        <taxon>Saurischia</taxon>
        <taxon>Theropoda</taxon>
        <taxon>Coelurosauria</taxon>
        <taxon>Aves</taxon>
        <taxon>Neognathae</taxon>
        <taxon>Neoaves</taxon>
        <taxon>Columbimorphae</taxon>
        <taxon>Columbiformes</taxon>
        <taxon>Columbidae</taxon>
        <taxon>Patagioenas</taxon>
    </lineage>
</organism>
<dbReference type="EMBL" id="LSYS01005497">
    <property type="protein sequence ID" value="OPJ77349.1"/>
    <property type="molecule type" value="Genomic_DNA"/>
</dbReference>
<dbReference type="AlphaFoldDB" id="A0A1V4JYR3"/>
<sequence length="135" mass="15373">MLPKDKILKLGPQIIEDILKHLLLNLNQVFRHITLNPITSGLSVKKRVRRLKQDYQHYCFESKGKIHSVHVPLILSNQKAEKDGVWLIPATHQRCIQCSDAGCQVCGLTAGLETFGQLSWLMHSVRANTEEIHQD</sequence>